<dbReference type="GO" id="GO:0004592">
    <property type="term" value="F:pantoate-beta-alanine ligase activity"/>
    <property type="evidence" value="ECO:0007669"/>
    <property type="project" value="UniProtKB-EC"/>
</dbReference>
<feature type="binding site" evidence="8">
    <location>
        <position position="155"/>
    </location>
    <ligand>
        <name>(R)-pantoate</name>
        <dbReference type="ChEBI" id="CHEBI:15980"/>
    </ligand>
</feature>
<comment type="caution">
    <text evidence="8">Lacks conserved residue(s) required for the propagation of feature annotation.</text>
</comment>
<comment type="pathway">
    <text evidence="1 8">Cofactor biosynthesis; (R)-pantothenate biosynthesis; (R)-pantothenate from (R)-pantoate and beta-alanine: step 1/1.</text>
</comment>
<dbReference type="InterPro" id="IPR003721">
    <property type="entry name" value="Pantoate_ligase"/>
</dbReference>
<keyword evidence="10" id="KW-1185">Reference proteome</keyword>
<dbReference type="Gene3D" id="3.40.50.620">
    <property type="entry name" value="HUPs"/>
    <property type="match status" value="1"/>
</dbReference>
<reference evidence="9 10" key="1">
    <citation type="submission" date="2024-06" db="EMBL/GenBank/DDBJ databases">
        <authorList>
            <person name="Kaempfer P."/>
            <person name="Viver T."/>
        </authorList>
    </citation>
    <scope>NUCLEOTIDE SEQUENCE [LARGE SCALE GENOMIC DNA]</scope>
    <source>
        <strain evidence="9 10">ST-119</strain>
    </source>
</reference>
<protein>
    <recommendedName>
        <fullName evidence="8">Pantothenate synthetase</fullName>
        <shortName evidence="8">PS</shortName>
        <ecNumber evidence="8">6.3.2.1</ecNumber>
    </recommendedName>
    <alternativeName>
        <fullName evidence="8">Pantoate--beta-alanine ligase</fullName>
    </alternativeName>
    <alternativeName>
        <fullName evidence="8">Pantoate-activating enzyme</fullName>
    </alternativeName>
</protein>
<dbReference type="HAMAP" id="MF_00158">
    <property type="entry name" value="PanC"/>
    <property type="match status" value="1"/>
</dbReference>
<feature type="binding site" evidence="8">
    <location>
        <position position="61"/>
    </location>
    <ligand>
        <name>(R)-pantoate</name>
        <dbReference type="ChEBI" id="CHEBI:15980"/>
    </ligand>
</feature>
<evidence type="ECO:0000256" key="7">
    <source>
        <dbReference type="ARBA" id="ARBA00048258"/>
    </source>
</evidence>
<dbReference type="EC" id="6.3.2.1" evidence="8"/>
<dbReference type="Gene3D" id="3.30.1300.10">
    <property type="entry name" value="Pantoate-beta-alanine ligase, C-terminal domain"/>
    <property type="match status" value="1"/>
</dbReference>
<dbReference type="InterPro" id="IPR014729">
    <property type="entry name" value="Rossmann-like_a/b/a_fold"/>
</dbReference>
<dbReference type="Pfam" id="PF02569">
    <property type="entry name" value="Pantoate_ligase"/>
    <property type="match status" value="1"/>
</dbReference>
<feature type="active site" description="Proton donor" evidence="8">
    <location>
        <position position="37"/>
    </location>
</feature>
<dbReference type="CDD" id="cd00560">
    <property type="entry name" value="PanC"/>
    <property type="match status" value="1"/>
</dbReference>
<evidence type="ECO:0000256" key="3">
    <source>
        <dbReference type="ARBA" id="ARBA00022598"/>
    </source>
</evidence>
<evidence type="ECO:0000256" key="1">
    <source>
        <dbReference type="ARBA" id="ARBA00004990"/>
    </source>
</evidence>
<dbReference type="Proteomes" id="UP001629156">
    <property type="component" value="Unassembled WGS sequence"/>
</dbReference>
<feature type="binding site" evidence="8">
    <location>
        <position position="61"/>
    </location>
    <ligand>
        <name>beta-alanine</name>
        <dbReference type="ChEBI" id="CHEBI:57966"/>
    </ligand>
</feature>
<comment type="caution">
    <text evidence="9">The sequence shown here is derived from an EMBL/GenBank/DDBJ whole genome shotgun (WGS) entry which is preliminary data.</text>
</comment>
<comment type="subcellular location">
    <subcellularLocation>
        <location evidence="8">Cytoplasm</location>
    </subcellularLocation>
</comment>
<dbReference type="NCBIfam" id="TIGR00018">
    <property type="entry name" value="panC"/>
    <property type="match status" value="1"/>
</dbReference>
<evidence type="ECO:0000256" key="4">
    <source>
        <dbReference type="ARBA" id="ARBA00022655"/>
    </source>
</evidence>
<evidence type="ECO:0000313" key="9">
    <source>
        <dbReference type="EMBL" id="MFL9844220.1"/>
    </source>
</evidence>
<keyword evidence="8" id="KW-0963">Cytoplasm</keyword>
<keyword evidence="3 8" id="KW-0436">Ligase</keyword>
<dbReference type="InterPro" id="IPR042176">
    <property type="entry name" value="Pantoate_ligase_C"/>
</dbReference>
<comment type="similarity">
    <text evidence="2 8">Belongs to the pantothenate synthetase family.</text>
</comment>
<keyword evidence="5 8" id="KW-0547">Nucleotide-binding</keyword>
<comment type="catalytic activity">
    <reaction evidence="7 8">
        <text>(R)-pantoate + beta-alanine + ATP = (R)-pantothenate + AMP + diphosphate + H(+)</text>
        <dbReference type="Rhea" id="RHEA:10912"/>
        <dbReference type="ChEBI" id="CHEBI:15378"/>
        <dbReference type="ChEBI" id="CHEBI:15980"/>
        <dbReference type="ChEBI" id="CHEBI:29032"/>
        <dbReference type="ChEBI" id="CHEBI:30616"/>
        <dbReference type="ChEBI" id="CHEBI:33019"/>
        <dbReference type="ChEBI" id="CHEBI:57966"/>
        <dbReference type="ChEBI" id="CHEBI:456215"/>
        <dbReference type="EC" id="6.3.2.1"/>
    </reaction>
</comment>
<proteinExistence type="inferred from homology"/>
<organism evidence="9 10">
    <name type="scientific">Flavobacterium rhizosphaerae</name>
    <dbReference type="NCBI Taxonomy" id="3163298"/>
    <lineage>
        <taxon>Bacteria</taxon>
        <taxon>Pseudomonadati</taxon>
        <taxon>Bacteroidota</taxon>
        <taxon>Flavobacteriia</taxon>
        <taxon>Flavobacteriales</taxon>
        <taxon>Flavobacteriaceae</taxon>
        <taxon>Flavobacterium</taxon>
    </lineage>
</organism>
<feature type="binding site" evidence="8">
    <location>
        <begin position="149"/>
        <end position="152"/>
    </location>
    <ligand>
        <name>ATP</name>
        <dbReference type="ChEBI" id="CHEBI:30616"/>
    </ligand>
</feature>
<dbReference type="PANTHER" id="PTHR21299">
    <property type="entry name" value="CYTIDYLATE KINASE/PANTOATE-BETA-ALANINE LIGASE"/>
    <property type="match status" value="1"/>
</dbReference>
<accession>A0ABW8YYI3</accession>
<name>A0ABW8YYI3_9FLAO</name>
<feature type="binding site" evidence="8">
    <location>
        <begin position="186"/>
        <end position="189"/>
    </location>
    <ligand>
        <name>ATP</name>
        <dbReference type="ChEBI" id="CHEBI:30616"/>
    </ligand>
</feature>
<keyword evidence="4 8" id="KW-0566">Pantothenate biosynthesis</keyword>
<comment type="subunit">
    <text evidence="8">Homodimer.</text>
</comment>
<evidence type="ECO:0000256" key="8">
    <source>
        <dbReference type="HAMAP-Rule" id="MF_00158"/>
    </source>
</evidence>
<dbReference type="PANTHER" id="PTHR21299:SF1">
    <property type="entry name" value="PANTOATE--BETA-ALANINE LIGASE"/>
    <property type="match status" value="1"/>
</dbReference>
<feature type="binding site" evidence="8">
    <location>
        <begin position="30"/>
        <end position="37"/>
    </location>
    <ligand>
        <name>ATP</name>
        <dbReference type="ChEBI" id="CHEBI:30616"/>
    </ligand>
</feature>
<keyword evidence="6 8" id="KW-0067">ATP-binding</keyword>
<evidence type="ECO:0000313" key="10">
    <source>
        <dbReference type="Proteomes" id="UP001629156"/>
    </source>
</evidence>
<evidence type="ECO:0000256" key="5">
    <source>
        <dbReference type="ARBA" id="ARBA00022741"/>
    </source>
</evidence>
<sequence length="281" mass="31810">MLIFNNKALLRAALSQYEKKGQSIGLVPTMGALHQGHLSLMQQSVNENTITVVSIFVNPTQFNNQEDLDKYPRTLETDVEKIKTVSDAIIVFAPSVDEMYEGNTSSHPFDFDGLEHQMEGAFRPGHFDGVGTIVKKLFDIVQPTNAYFGEKDFQQLQIIRKLVEKNNMGIHIVGCPISREQNGLAMSSRNGRLSATEKEEAAFIYQTLQHTKQRFASQTISEIKEYVQEAFNAHPEFKTEYFEIAQEDTLEPAVIKDNKKYRAFIAVFLGNVRLIDNISLN</sequence>
<dbReference type="RefSeq" id="WP_408084472.1">
    <property type="nucleotide sequence ID" value="NZ_JBELPZ010000005.1"/>
</dbReference>
<comment type="function">
    <text evidence="8">Catalyzes the condensation of pantoate with beta-alanine in an ATP-dependent reaction via a pantoyl-adenylate intermediate.</text>
</comment>
<comment type="miscellaneous">
    <text evidence="8">The reaction proceeds by a bi uni uni bi ping pong mechanism.</text>
</comment>
<dbReference type="EMBL" id="JBELPZ010000005">
    <property type="protein sequence ID" value="MFL9844220.1"/>
    <property type="molecule type" value="Genomic_DNA"/>
</dbReference>
<gene>
    <name evidence="8 9" type="primary">panC</name>
    <name evidence="9" type="ORF">ABS766_07300</name>
</gene>
<dbReference type="SUPFAM" id="SSF52374">
    <property type="entry name" value="Nucleotidylyl transferase"/>
    <property type="match status" value="1"/>
</dbReference>
<evidence type="ECO:0000256" key="2">
    <source>
        <dbReference type="ARBA" id="ARBA00009256"/>
    </source>
</evidence>
<evidence type="ECO:0000256" key="6">
    <source>
        <dbReference type="ARBA" id="ARBA00022840"/>
    </source>
</evidence>